<evidence type="ECO:0000256" key="3">
    <source>
        <dbReference type="ARBA" id="ARBA00022741"/>
    </source>
</evidence>
<proteinExistence type="predicted"/>
<dbReference type="Proteomes" id="UP001251528">
    <property type="component" value="Unassembled WGS sequence"/>
</dbReference>
<dbReference type="Gene3D" id="1.10.510.10">
    <property type="entry name" value="Transferase(Phosphotransferase) domain 1"/>
    <property type="match status" value="1"/>
</dbReference>
<dbReference type="AlphaFoldDB" id="A0AAJ0CNG4"/>
<feature type="domain" description="Protein kinase" evidence="6">
    <location>
        <begin position="1"/>
        <end position="276"/>
    </location>
</feature>
<dbReference type="SUPFAM" id="SSF56112">
    <property type="entry name" value="Protein kinase-like (PK-like)"/>
    <property type="match status" value="1"/>
</dbReference>
<dbReference type="GO" id="GO:0005524">
    <property type="term" value="F:ATP binding"/>
    <property type="evidence" value="ECO:0007669"/>
    <property type="project" value="UniProtKB-KW"/>
</dbReference>
<dbReference type="GO" id="GO:0004674">
    <property type="term" value="F:protein serine/threonine kinase activity"/>
    <property type="evidence" value="ECO:0007669"/>
    <property type="project" value="UniProtKB-KW"/>
</dbReference>
<name>A0AAJ0CNG4_9HYPO</name>
<keyword evidence="4" id="KW-0418">Kinase</keyword>
<dbReference type="PROSITE" id="PS00108">
    <property type="entry name" value="PROTEIN_KINASE_ST"/>
    <property type="match status" value="1"/>
</dbReference>
<accession>A0AAJ0CNG4</accession>
<protein>
    <recommendedName>
        <fullName evidence="6">Protein kinase domain-containing protein</fullName>
    </recommendedName>
</protein>
<evidence type="ECO:0000313" key="8">
    <source>
        <dbReference type="Proteomes" id="UP001251528"/>
    </source>
</evidence>
<dbReference type="InterPro" id="IPR008271">
    <property type="entry name" value="Ser/Thr_kinase_AS"/>
</dbReference>
<gene>
    <name evidence="7" type="ORF">QQS21_007431</name>
</gene>
<keyword evidence="3" id="KW-0547">Nucleotide-binding</keyword>
<dbReference type="PROSITE" id="PS50011">
    <property type="entry name" value="PROTEIN_KINASE_DOM"/>
    <property type="match status" value="1"/>
</dbReference>
<dbReference type="PANTHER" id="PTHR24058">
    <property type="entry name" value="DUAL SPECIFICITY PROTEIN KINASE"/>
    <property type="match status" value="1"/>
</dbReference>
<dbReference type="Pfam" id="PF00069">
    <property type="entry name" value="Pkinase"/>
    <property type="match status" value="1"/>
</dbReference>
<evidence type="ECO:0000256" key="5">
    <source>
        <dbReference type="ARBA" id="ARBA00022840"/>
    </source>
</evidence>
<comment type="caution">
    <text evidence="7">The sequence shown here is derived from an EMBL/GenBank/DDBJ whole genome shotgun (WGS) entry which is preliminary data.</text>
</comment>
<dbReference type="InterPro" id="IPR011009">
    <property type="entry name" value="Kinase-like_dom_sf"/>
</dbReference>
<evidence type="ECO:0000256" key="4">
    <source>
        <dbReference type="ARBA" id="ARBA00022777"/>
    </source>
</evidence>
<dbReference type="InterPro" id="IPR000719">
    <property type="entry name" value="Prot_kinase_dom"/>
</dbReference>
<evidence type="ECO:0000256" key="2">
    <source>
        <dbReference type="ARBA" id="ARBA00022679"/>
    </source>
</evidence>
<keyword evidence="8" id="KW-1185">Reference proteome</keyword>
<reference evidence="7" key="1">
    <citation type="submission" date="2023-06" db="EMBL/GenBank/DDBJ databases">
        <title>Conoideocrella luteorostrata (Hypocreales: Clavicipitaceae), a potential biocontrol fungus for elongate hemlock scale in United States Christmas tree production areas.</title>
        <authorList>
            <person name="Barrett H."/>
            <person name="Lovett B."/>
            <person name="Macias A.M."/>
            <person name="Stajich J.E."/>
            <person name="Kasson M.T."/>
        </authorList>
    </citation>
    <scope>NUCLEOTIDE SEQUENCE</scope>
    <source>
        <strain evidence="7">ARSEF 14590</strain>
    </source>
</reference>
<evidence type="ECO:0000256" key="1">
    <source>
        <dbReference type="ARBA" id="ARBA00022527"/>
    </source>
</evidence>
<dbReference type="EMBL" id="JASWJB010000153">
    <property type="protein sequence ID" value="KAK2594844.1"/>
    <property type="molecule type" value="Genomic_DNA"/>
</dbReference>
<keyword evidence="5" id="KW-0067">ATP-binding</keyword>
<dbReference type="PANTHER" id="PTHR24058:SF28">
    <property type="entry name" value="SERINE_THREONINE-PROTEIN KINASE MINIBRAIN"/>
    <property type="match status" value="1"/>
</dbReference>
<organism evidence="7 8">
    <name type="scientific">Conoideocrella luteorostrata</name>
    <dbReference type="NCBI Taxonomy" id="1105319"/>
    <lineage>
        <taxon>Eukaryota</taxon>
        <taxon>Fungi</taxon>
        <taxon>Dikarya</taxon>
        <taxon>Ascomycota</taxon>
        <taxon>Pezizomycotina</taxon>
        <taxon>Sordariomycetes</taxon>
        <taxon>Hypocreomycetidae</taxon>
        <taxon>Hypocreales</taxon>
        <taxon>Clavicipitaceae</taxon>
        <taxon>Conoideocrella</taxon>
    </lineage>
</organism>
<keyword evidence="1" id="KW-0723">Serine/threonine-protein kinase</keyword>
<evidence type="ECO:0000313" key="7">
    <source>
        <dbReference type="EMBL" id="KAK2594844.1"/>
    </source>
</evidence>
<dbReference type="SMART" id="SM00220">
    <property type="entry name" value="S_TKc"/>
    <property type="match status" value="1"/>
</dbReference>
<evidence type="ECO:0000259" key="6">
    <source>
        <dbReference type="PROSITE" id="PS50011"/>
    </source>
</evidence>
<keyword evidence="2" id="KW-0808">Transferase</keyword>
<sequence>MHLVLVFEPLREPLWLLRRRVAHEDCTTHESLPFIKTHIRILLEGLDYMHSQGRVIHTDLKLDNIMVAFEHQSTMESFLQRQTSHPMGRKRNLGGRTVYRCHNDFGPIFRDLGKMIPQITDFGLAQQPGGRAEPLIHPIQPNEFRAPEVLLGIGWSYSADMWNFGAMPRTQPYSPAQHLADMIAIVGAIPPSLIERERQMRHWRWSPPAVNPDGKLCDNVAEFYGGPFLAEDENELPRCVREEGCADLFVEFMKRMLCWVPEERATAAELLNDAWLDSNSR</sequence>
<dbReference type="InterPro" id="IPR050494">
    <property type="entry name" value="Ser_Thr_dual-spec_kinase"/>
</dbReference>